<evidence type="ECO:0000313" key="4">
    <source>
        <dbReference type="Proteomes" id="UP000261174"/>
    </source>
</evidence>
<dbReference type="AlphaFoldDB" id="A0A3E1P822"/>
<reference evidence="3 4" key="1">
    <citation type="submission" date="2018-08" db="EMBL/GenBank/DDBJ databases">
        <title>Chitinophaga sp. K20C18050901, a novel bacterium isolated from forest soil.</title>
        <authorList>
            <person name="Wang C."/>
        </authorList>
    </citation>
    <scope>NUCLEOTIDE SEQUENCE [LARGE SCALE GENOMIC DNA]</scope>
    <source>
        <strain evidence="3 4">K20C18050901</strain>
    </source>
</reference>
<dbReference type="OrthoDB" id="1003359at2"/>
<dbReference type="EMBL" id="QTJV01000001">
    <property type="protein sequence ID" value="RFM36322.1"/>
    <property type="molecule type" value="Genomic_DNA"/>
</dbReference>
<proteinExistence type="predicted"/>
<name>A0A3E1P822_9BACT</name>
<evidence type="ECO:0000313" key="3">
    <source>
        <dbReference type="EMBL" id="RFM36322.1"/>
    </source>
</evidence>
<feature type="compositionally biased region" description="Basic and acidic residues" evidence="1">
    <location>
        <begin position="218"/>
        <end position="232"/>
    </location>
</feature>
<evidence type="ECO:0000256" key="1">
    <source>
        <dbReference type="SAM" id="MobiDB-lite"/>
    </source>
</evidence>
<sequence length="242" mass="26434">MTHVRKQHFLLLTLFLLCSASISGYAQSLKEFFANTSTPLTYLGVDFSLTKIQGETATPTEIKEKFEPINSVIITEAKKYDVTGSFKRTAPVINYPDAVNKVNDNANVAGMKTDNVSDLGTLTAEDVAKHVKTYNLSGKSGIGLVFVMEGMSKTNKEASMYAVLLDLGTKKVLNSEKITGKAQGFGFRNYWAYTVYKVLHTISTDKYKDWAKAAASAPEEKVAEAPKADTAKPKAKKGKKAV</sequence>
<feature type="signal peptide" evidence="2">
    <location>
        <begin position="1"/>
        <end position="26"/>
    </location>
</feature>
<dbReference type="Proteomes" id="UP000261174">
    <property type="component" value="Unassembled WGS sequence"/>
</dbReference>
<feature type="chain" id="PRO_5017734580" description="DUF3313 domain-containing protein" evidence="2">
    <location>
        <begin position="27"/>
        <end position="242"/>
    </location>
</feature>
<gene>
    <name evidence="3" type="ORF">DXN04_02115</name>
</gene>
<evidence type="ECO:0008006" key="5">
    <source>
        <dbReference type="Google" id="ProtNLM"/>
    </source>
</evidence>
<accession>A0A3E1P822</accession>
<dbReference type="RefSeq" id="WP_116851649.1">
    <property type="nucleotide sequence ID" value="NZ_QTJV01000001.1"/>
</dbReference>
<keyword evidence="2" id="KW-0732">Signal</keyword>
<feature type="region of interest" description="Disordered" evidence="1">
    <location>
        <begin position="217"/>
        <end position="242"/>
    </location>
</feature>
<protein>
    <recommendedName>
        <fullName evidence="5">DUF3313 domain-containing protein</fullName>
    </recommendedName>
</protein>
<feature type="compositionally biased region" description="Basic residues" evidence="1">
    <location>
        <begin position="233"/>
        <end position="242"/>
    </location>
</feature>
<evidence type="ECO:0000256" key="2">
    <source>
        <dbReference type="SAM" id="SignalP"/>
    </source>
</evidence>
<comment type="caution">
    <text evidence="3">The sequence shown here is derived from an EMBL/GenBank/DDBJ whole genome shotgun (WGS) entry which is preliminary data.</text>
</comment>
<keyword evidence="4" id="KW-1185">Reference proteome</keyword>
<organism evidence="3 4">
    <name type="scientific">Chitinophaga silvisoli</name>
    <dbReference type="NCBI Taxonomy" id="2291814"/>
    <lineage>
        <taxon>Bacteria</taxon>
        <taxon>Pseudomonadati</taxon>
        <taxon>Bacteroidota</taxon>
        <taxon>Chitinophagia</taxon>
        <taxon>Chitinophagales</taxon>
        <taxon>Chitinophagaceae</taxon>
        <taxon>Chitinophaga</taxon>
    </lineage>
</organism>